<evidence type="ECO:0000256" key="9">
    <source>
        <dbReference type="ARBA" id="ARBA00022786"/>
    </source>
</evidence>
<dbReference type="Gene3D" id="3.30.2410.10">
    <property type="entry name" value="Hect, E3 ligase catalytic domain"/>
    <property type="match status" value="1"/>
</dbReference>
<dbReference type="GO" id="GO:0061630">
    <property type="term" value="F:ubiquitin protein ligase activity"/>
    <property type="evidence" value="ECO:0007669"/>
    <property type="project" value="UniProtKB-EC"/>
</dbReference>
<dbReference type="Pfam" id="PF00632">
    <property type="entry name" value="HECT"/>
    <property type="match status" value="1"/>
</dbReference>
<dbReference type="GO" id="GO:0048814">
    <property type="term" value="P:regulation of dendrite morphogenesis"/>
    <property type="evidence" value="ECO:0007669"/>
    <property type="project" value="TreeGrafter"/>
</dbReference>
<proteinExistence type="predicted"/>
<reference evidence="15" key="1">
    <citation type="submission" date="2020-07" db="EMBL/GenBank/DDBJ databases">
        <title>Clarias magur genome sequencing, assembly and annotation.</title>
        <authorList>
            <person name="Kushwaha B."/>
            <person name="Kumar R."/>
            <person name="Das P."/>
            <person name="Joshi C.G."/>
            <person name="Kumar D."/>
            <person name="Nagpure N.S."/>
            <person name="Pandey M."/>
            <person name="Agarwal S."/>
            <person name="Srivastava S."/>
            <person name="Singh M."/>
            <person name="Sahoo L."/>
            <person name="Jayasankar P."/>
            <person name="Meher P.K."/>
            <person name="Koringa P.G."/>
            <person name="Iquebal M.A."/>
            <person name="Das S.P."/>
            <person name="Bit A."/>
            <person name="Patnaik S."/>
            <person name="Patel N."/>
            <person name="Shah T.M."/>
            <person name="Hinsu A."/>
            <person name="Jena J.K."/>
        </authorList>
    </citation>
    <scope>NUCLEOTIDE SEQUENCE</scope>
    <source>
        <strain evidence="15">CIFAMagur01</strain>
        <tissue evidence="15">Testis</tissue>
    </source>
</reference>
<dbReference type="Pfam" id="PF00168">
    <property type="entry name" value="C2"/>
    <property type="match status" value="1"/>
</dbReference>
<evidence type="ECO:0000259" key="14">
    <source>
        <dbReference type="PROSITE" id="PS50237"/>
    </source>
</evidence>
<dbReference type="Gene3D" id="2.60.40.2840">
    <property type="match status" value="1"/>
</dbReference>
<dbReference type="FunFam" id="3.90.1750.10:FF:000047">
    <property type="entry name" value="HECT, C2 and WW domain-containing E3 ubiquitin protein ligase 1"/>
    <property type="match status" value="1"/>
</dbReference>
<dbReference type="FunFam" id="3.30.2410.10:FF:000002">
    <property type="entry name" value="E3 ubiquitin-protein ligase HECW2"/>
    <property type="match status" value="1"/>
</dbReference>
<feature type="domain" description="C2" evidence="12">
    <location>
        <begin position="167"/>
        <end position="303"/>
    </location>
</feature>
<feature type="region of interest" description="Disordered" evidence="11">
    <location>
        <begin position="735"/>
        <end position="827"/>
    </location>
</feature>
<dbReference type="Gene3D" id="2.20.70.10">
    <property type="match status" value="2"/>
</dbReference>
<dbReference type="SMART" id="SM00119">
    <property type="entry name" value="HECTc"/>
    <property type="match status" value="1"/>
</dbReference>
<feature type="compositionally biased region" description="Basic residues" evidence="11">
    <location>
        <begin position="535"/>
        <end position="544"/>
    </location>
</feature>
<dbReference type="InterPro" id="IPR036020">
    <property type="entry name" value="WW_dom_sf"/>
</dbReference>
<dbReference type="OrthoDB" id="5987976at2759"/>
<dbReference type="Proteomes" id="UP000727407">
    <property type="component" value="Unassembled WGS sequence"/>
</dbReference>
<dbReference type="PROSITE" id="PS01159">
    <property type="entry name" value="WW_DOMAIN_1"/>
    <property type="match status" value="2"/>
</dbReference>
<gene>
    <name evidence="15" type="ORF">DAT39_004997</name>
</gene>
<feature type="compositionally biased region" description="Basic and acidic residues" evidence="11">
    <location>
        <begin position="419"/>
        <end position="430"/>
    </location>
</feature>
<feature type="region of interest" description="Disordered" evidence="11">
    <location>
        <begin position="1"/>
        <end position="24"/>
    </location>
</feature>
<evidence type="ECO:0000256" key="8">
    <source>
        <dbReference type="ARBA" id="ARBA00022737"/>
    </source>
</evidence>
<dbReference type="CDD" id="cd00078">
    <property type="entry name" value="HECTc"/>
    <property type="match status" value="1"/>
</dbReference>
<dbReference type="SUPFAM" id="SSF49562">
    <property type="entry name" value="C2 domain (Calcium/lipid-binding domain, CaLB)"/>
    <property type="match status" value="1"/>
</dbReference>
<dbReference type="UniPathway" id="UPA00143"/>
<feature type="region of interest" description="Disordered" evidence="11">
    <location>
        <begin position="41"/>
        <end position="60"/>
    </location>
</feature>
<feature type="region of interest" description="Disordered" evidence="11">
    <location>
        <begin position="378"/>
        <end position="545"/>
    </location>
</feature>
<sequence>NLYQSRFLTAMSSPPRSSQSHRRCKNRARYSFAAEQCPPIDPSNSLTLPRSSSDPDLVSTHSRSTLTVSSSTYSIGQPQGILICWDIKDEVDAGDWIGMYLIDEVLAENFLDYKNRGVNGSHKGQIVWKIDASSYFMEFETEICFKYYHGVSGALRATTPCVTVRNPFAIVLKPVMTQDVTQSLGNRRLISFSLSDIQAVGLKKGMFFNPDPYLKIAIHPGKHSIFPALPHHGQEKRSGIICNTINPVWKREKFNFVSLPTDVLDIEVKDKFAKSRPIIKRFLGRLSVPVQRLLEKHAIGDRVISYALGRRLPMDHVSGQLQFRFEITSSIHPDDEEVSVNADDAVTPDHQEVEELNVDQQTPADLDDKNEEINELNENISPDVEEQNPLPIPSSAKPSSPAHIVSSTEESGEDGSLEEAPKDEENRPLEDLSYTVQLTEHQELNPEELVEELGEVHHDGDADVTDDIVEDHEDEAAGEIVIRDEAVKEEASQIKPEVEEITELEGATGSEQPDVREEGESESAAPCSPKTTCMMKRKAMKRRPCSLPVSELETVIASSCTEPETPRSHYIRIHHLLHSLPSAQQGSRSQDDGETFDPDSPEDVSLKLENEKEVADENEEGSSETRSPSVVPECLRPCCQRILPSCLSIERLSELNQLLDGETRSRLESEDVETESGGGGHRVHRESECELCDTSCYSTSCYSTSCYSTSCYSNSGHEGRNRFCSHTRLSSVDSTRLSESTVFSSQEEEEENSAFESITDSGQSPDSRELGDASTQWTEEQNDGGHAQSPVAGPSVGSPGASHRPFSQLPAMQPTSHHYPSVDDSLPPNWEARIDSHGRVFYVDHVNRTTTWQRPSHAPKCPSMRRSNSIQHMEQLNRRYQNIQRTMATDDDVRSQRPESTSSTETESDGPSQPADSRREGPSSPVSSQKITLLLQSPAVKFVTHPEFFTVLHANYAAYRMFTNSNCLKHMVLKIRRDARNFERYQHNRDLVTFFNKFADTQLELPRGWEIKVDPQGKSFFVDHNSRATTFIDPRMPLQNGCFPNHLTHRHQLHRLRSYSAGEASDVSRSRGASLSARPGNSLVAAIRSQYQNDPVPLAYNEKIVAFLRRPNILELLQERQPSLARDHTLREKIHYIRTEGPQGVEKLSCDADLVMLLSLFEEDIMSYIPAHPFHPGLNFSPRCSPGSSPQNSPGLQRARAPAPYRRDFEAKLRNFYRKLEAKGYGQGPGKIKLLIRREHLLEGTFNHVMAHSRKELQKNKLYIMFVGEEGLDYSGPSREFFFLLSQELFNPYYGLFEYSANDTYTVQISPMSAFVENHLEWFRFSGRILGLALIHQYLLDAFFTRPFYKALLRLATDLSDLEYLDEEFHQSLQWMKDNDITDILDLTFTVNEEVFGQVTERELKSGGTNIQVTEKNKKEYIERMAKWRVERGVVQQTEALVRGFYEVVDSRLVSVFDARELELVIAGTAEIDLNDWRSNTEYRGGYHDGHIVIRWFWAVVEHFNNEQRLRLLQFVTGTSSVPYEGFAALRGSNGPRRFCIEKWGKITSLPRAHTCFNRLDLPPYPSYTMLYEKLLTAVEETSTFGLE</sequence>
<feature type="compositionally biased region" description="Basic and acidic residues" evidence="11">
    <location>
        <begin position="604"/>
        <end position="615"/>
    </location>
</feature>
<dbReference type="InterPro" id="IPR035892">
    <property type="entry name" value="C2_domain_sf"/>
</dbReference>
<dbReference type="CDD" id="cd08691">
    <property type="entry name" value="C2_NEDL1-like"/>
    <property type="match status" value="1"/>
</dbReference>
<evidence type="ECO:0000256" key="4">
    <source>
        <dbReference type="ARBA" id="ARBA00012485"/>
    </source>
</evidence>
<feature type="region of interest" description="Disordered" evidence="11">
    <location>
        <begin position="886"/>
        <end position="928"/>
    </location>
</feature>
<evidence type="ECO:0000256" key="11">
    <source>
        <dbReference type="SAM" id="MobiDB-lite"/>
    </source>
</evidence>
<evidence type="ECO:0000256" key="7">
    <source>
        <dbReference type="ARBA" id="ARBA00022679"/>
    </source>
</evidence>
<dbReference type="Pfam" id="PF18436">
    <property type="entry name" value="HECW1_helix"/>
    <property type="match status" value="1"/>
</dbReference>
<feature type="compositionally biased region" description="Acidic residues" evidence="11">
    <location>
        <begin position="462"/>
        <end position="477"/>
    </location>
</feature>
<keyword evidence="9 10" id="KW-0833">Ubl conjugation pathway</keyword>
<evidence type="ECO:0000256" key="1">
    <source>
        <dbReference type="ARBA" id="ARBA00000885"/>
    </source>
</evidence>
<dbReference type="InterPro" id="IPR035983">
    <property type="entry name" value="Hect_E3_ubiquitin_ligase"/>
</dbReference>
<dbReference type="FunFam" id="2.60.40.2840:FF:000001">
    <property type="entry name" value="E3 ubiquitin-protein ligase HECW2 isoform X1"/>
    <property type="match status" value="1"/>
</dbReference>
<dbReference type="InterPro" id="IPR050409">
    <property type="entry name" value="E3_ubiq-protein_ligase"/>
</dbReference>
<feature type="active site" description="Glycyl thioester intermediate" evidence="10">
    <location>
        <position position="1556"/>
    </location>
</feature>
<feature type="compositionally biased region" description="Polar residues" evidence="11">
    <location>
        <begin position="1186"/>
        <end position="1195"/>
    </location>
</feature>
<dbReference type="InterPro" id="IPR001202">
    <property type="entry name" value="WW_dom"/>
</dbReference>
<feature type="domain" description="WW" evidence="13">
    <location>
        <begin position="824"/>
        <end position="857"/>
    </location>
</feature>
<dbReference type="GO" id="GO:0005737">
    <property type="term" value="C:cytoplasm"/>
    <property type="evidence" value="ECO:0007669"/>
    <property type="project" value="UniProtKB-SubCell"/>
</dbReference>
<evidence type="ECO:0000256" key="10">
    <source>
        <dbReference type="PROSITE-ProRule" id="PRU00104"/>
    </source>
</evidence>
<dbReference type="FunFam" id="3.30.2160.10:FF:000005">
    <property type="entry name" value="E3 ubiquitin-protein ligase HECW2 isoform X1"/>
    <property type="match status" value="1"/>
</dbReference>
<dbReference type="GO" id="GO:0016567">
    <property type="term" value="P:protein ubiquitination"/>
    <property type="evidence" value="ECO:0007669"/>
    <property type="project" value="UniProtKB-UniPathway"/>
</dbReference>
<evidence type="ECO:0000313" key="16">
    <source>
        <dbReference type="Proteomes" id="UP000727407"/>
    </source>
</evidence>
<protein>
    <recommendedName>
        <fullName evidence="4">HECT-type E3 ubiquitin transferase</fullName>
        <ecNumber evidence="4">2.3.2.26</ecNumber>
    </recommendedName>
</protein>
<feature type="domain" description="WW" evidence="13">
    <location>
        <begin position="1003"/>
        <end position="1036"/>
    </location>
</feature>
<dbReference type="InterPro" id="IPR037795">
    <property type="entry name" value="C2_HECW"/>
</dbReference>
<accession>A0A8J4UEQ4</accession>
<evidence type="ECO:0000256" key="5">
    <source>
        <dbReference type="ARBA" id="ARBA00022490"/>
    </source>
</evidence>
<keyword evidence="8" id="KW-0677">Repeat</keyword>
<dbReference type="InterPro" id="IPR032348">
    <property type="entry name" value="HECW_N"/>
</dbReference>
<dbReference type="InterPro" id="IPR000569">
    <property type="entry name" value="HECT_dom"/>
</dbReference>
<comment type="subcellular location">
    <subcellularLocation>
        <location evidence="2">Cytoplasm</location>
    </subcellularLocation>
</comment>
<evidence type="ECO:0000313" key="15">
    <source>
        <dbReference type="EMBL" id="KAF5905211.1"/>
    </source>
</evidence>
<name>A0A8J4UEQ4_CLAMG</name>
<feature type="region of interest" description="Disordered" evidence="11">
    <location>
        <begin position="582"/>
        <end position="631"/>
    </location>
</feature>
<dbReference type="Gene3D" id="2.60.40.150">
    <property type="entry name" value="C2 domain"/>
    <property type="match status" value="1"/>
</dbReference>
<dbReference type="PANTHER" id="PTHR11254:SF79">
    <property type="entry name" value="E3 UBIQUITIN-PROTEIN LIGASE HECW1"/>
    <property type="match status" value="1"/>
</dbReference>
<dbReference type="PANTHER" id="PTHR11254">
    <property type="entry name" value="HECT DOMAIN UBIQUITIN-PROTEIN LIGASE"/>
    <property type="match status" value="1"/>
</dbReference>
<dbReference type="EC" id="2.3.2.26" evidence="4"/>
<dbReference type="GO" id="GO:0006511">
    <property type="term" value="P:ubiquitin-dependent protein catabolic process"/>
    <property type="evidence" value="ECO:0007669"/>
    <property type="project" value="TreeGrafter"/>
</dbReference>
<dbReference type="Pfam" id="PF16562">
    <property type="entry name" value="HECW_N"/>
    <property type="match status" value="1"/>
</dbReference>
<evidence type="ECO:0000259" key="13">
    <source>
        <dbReference type="PROSITE" id="PS50020"/>
    </source>
</evidence>
<evidence type="ECO:0000259" key="12">
    <source>
        <dbReference type="PROSITE" id="PS50004"/>
    </source>
</evidence>
<feature type="region of interest" description="Disordered" evidence="11">
    <location>
        <begin position="663"/>
        <end position="683"/>
    </location>
</feature>
<comment type="pathway">
    <text evidence="3">Protein modification; protein ubiquitination.</text>
</comment>
<dbReference type="Pfam" id="PF00397">
    <property type="entry name" value="WW"/>
    <property type="match status" value="2"/>
</dbReference>
<keyword evidence="16" id="KW-1185">Reference proteome</keyword>
<dbReference type="SUPFAM" id="SSF56204">
    <property type="entry name" value="Hect, E3 ligase catalytic domain"/>
    <property type="match status" value="1"/>
</dbReference>
<evidence type="ECO:0000256" key="6">
    <source>
        <dbReference type="ARBA" id="ARBA00022553"/>
    </source>
</evidence>
<dbReference type="Gene3D" id="3.30.2160.10">
    <property type="entry name" value="Hect, E3 ligase catalytic domain"/>
    <property type="match status" value="1"/>
</dbReference>
<dbReference type="SMART" id="SM00239">
    <property type="entry name" value="C2"/>
    <property type="match status" value="1"/>
</dbReference>
<comment type="catalytic activity">
    <reaction evidence="1">
        <text>S-ubiquitinyl-[E2 ubiquitin-conjugating enzyme]-L-cysteine + [acceptor protein]-L-lysine = [E2 ubiquitin-conjugating enzyme]-L-cysteine + N(6)-ubiquitinyl-[acceptor protein]-L-lysine.</text>
        <dbReference type="EC" id="2.3.2.26"/>
    </reaction>
</comment>
<keyword evidence="7" id="KW-0808">Transferase</keyword>
<comment type="caution">
    <text evidence="15">The sequence shown here is derived from an EMBL/GenBank/DDBJ whole genome shotgun (WGS) entry which is preliminary data.</text>
</comment>
<dbReference type="SMART" id="SM00456">
    <property type="entry name" value="WW"/>
    <property type="match status" value="2"/>
</dbReference>
<evidence type="ECO:0000256" key="3">
    <source>
        <dbReference type="ARBA" id="ARBA00004906"/>
    </source>
</evidence>
<dbReference type="FunFam" id="3.90.1750.10:FF:000036">
    <property type="entry name" value="E3 ubiquitin-protein ligase HECW2"/>
    <property type="match status" value="1"/>
</dbReference>
<keyword evidence="5" id="KW-0963">Cytoplasm</keyword>
<organism evidence="15 16">
    <name type="scientific">Clarias magur</name>
    <name type="common">Asian catfish</name>
    <name type="synonym">Macropteronotus magur</name>
    <dbReference type="NCBI Taxonomy" id="1594786"/>
    <lineage>
        <taxon>Eukaryota</taxon>
        <taxon>Metazoa</taxon>
        <taxon>Chordata</taxon>
        <taxon>Craniata</taxon>
        <taxon>Vertebrata</taxon>
        <taxon>Euteleostomi</taxon>
        <taxon>Actinopterygii</taxon>
        <taxon>Neopterygii</taxon>
        <taxon>Teleostei</taxon>
        <taxon>Ostariophysi</taxon>
        <taxon>Siluriformes</taxon>
        <taxon>Clariidae</taxon>
        <taxon>Clarias</taxon>
    </lineage>
</organism>
<dbReference type="EMBL" id="QNUK01000047">
    <property type="protein sequence ID" value="KAF5905211.1"/>
    <property type="molecule type" value="Genomic_DNA"/>
</dbReference>
<feature type="compositionally biased region" description="Polar residues" evidence="11">
    <location>
        <begin position="1"/>
        <end position="11"/>
    </location>
</feature>
<feature type="compositionally biased region" description="Polar residues" evidence="11">
    <location>
        <begin position="42"/>
        <end position="60"/>
    </location>
</feature>
<dbReference type="Gene3D" id="3.90.1750.10">
    <property type="entry name" value="Hect, E3 ligase catalytic domains"/>
    <property type="match status" value="1"/>
</dbReference>
<dbReference type="FunFam" id="2.20.70.10:FF:000007">
    <property type="entry name" value="E3 ubiquitin-protein ligase HECW2 isoform X1"/>
    <property type="match status" value="1"/>
</dbReference>
<feature type="non-terminal residue" evidence="15">
    <location>
        <position position="1"/>
    </location>
</feature>
<dbReference type="InterPro" id="IPR000008">
    <property type="entry name" value="C2_dom"/>
</dbReference>
<feature type="compositionally biased region" description="Basic and acidic residues" evidence="11">
    <location>
        <begin position="481"/>
        <end position="498"/>
    </location>
</feature>
<dbReference type="FunFam" id="2.20.70.10:FF:000013">
    <property type="entry name" value="E3 ubiquitin-protein ligase HECW2 isoform X1"/>
    <property type="match status" value="1"/>
</dbReference>
<dbReference type="PROSITE" id="PS50020">
    <property type="entry name" value="WW_DOMAIN_2"/>
    <property type="match status" value="2"/>
</dbReference>
<feature type="domain" description="HECT" evidence="14">
    <location>
        <begin position="1253"/>
        <end position="1588"/>
    </location>
</feature>
<feature type="region of interest" description="Disordered" evidence="11">
    <location>
        <begin position="1182"/>
        <end position="1202"/>
    </location>
</feature>
<evidence type="ECO:0000256" key="2">
    <source>
        <dbReference type="ARBA" id="ARBA00004496"/>
    </source>
</evidence>
<dbReference type="PROSITE" id="PS50004">
    <property type="entry name" value="C2"/>
    <property type="match status" value="1"/>
</dbReference>
<dbReference type="SUPFAM" id="SSF51045">
    <property type="entry name" value="WW domain"/>
    <property type="match status" value="2"/>
</dbReference>
<dbReference type="FunFam" id="2.60.40.150:FF:000035">
    <property type="entry name" value="LOW QUALITY PROTEIN: E3 ubiquitin-protein ligase HECW2"/>
    <property type="match status" value="1"/>
</dbReference>
<feature type="compositionally biased region" description="Acidic residues" evidence="11">
    <location>
        <begin position="592"/>
        <end position="602"/>
    </location>
</feature>
<dbReference type="InterPro" id="IPR040524">
    <property type="entry name" value="HECW1_helix"/>
</dbReference>
<dbReference type="CDD" id="cd00201">
    <property type="entry name" value="WW"/>
    <property type="match status" value="2"/>
</dbReference>
<keyword evidence="6" id="KW-0597">Phosphoprotein</keyword>
<dbReference type="PROSITE" id="PS50237">
    <property type="entry name" value="HECT"/>
    <property type="match status" value="1"/>
</dbReference>